<dbReference type="PANTHER" id="PTHR45138">
    <property type="entry name" value="REGULATORY COMPONENTS OF SENSORY TRANSDUCTION SYSTEM"/>
    <property type="match status" value="1"/>
</dbReference>
<dbReference type="SMART" id="SM00267">
    <property type="entry name" value="GGDEF"/>
    <property type="match status" value="1"/>
</dbReference>
<dbReference type="SUPFAM" id="SSF55073">
    <property type="entry name" value="Nucleotide cyclase"/>
    <property type="match status" value="1"/>
</dbReference>
<dbReference type="PROSITE" id="PS50887">
    <property type="entry name" value="GGDEF"/>
    <property type="match status" value="1"/>
</dbReference>
<dbReference type="Proteomes" id="UP000461670">
    <property type="component" value="Unassembled WGS sequence"/>
</dbReference>
<name>A0A7V8FRE6_9BURK</name>
<dbReference type="GO" id="GO:0043709">
    <property type="term" value="P:cell adhesion involved in single-species biofilm formation"/>
    <property type="evidence" value="ECO:0007669"/>
    <property type="project" value="TreeGrafter"/>
</dbReference>
<proteinExistence type="predicted"/>
<comment type="catalytic activity">
    <reaction evidence="2">
        <text>2 GTP = 3',3'-c-di-GMP + 2 diphosphate</text>
        <dbReference type="Rhea" id="RHEA:24898"/>
        <dbReference type="ChEBI" id="CHEBI:33019"/>
        <dbReference type="ChEBI" id="CHEBI:37565"/>
        <dbReference type="ChEBI" id="CHEBI:58805"/>
        <dbReference type="EC" id="2.7.7.65"/>
    </reaction>
</comment>
<dbReference type="Gene3D" id="3.30.70.270">
    <property type="match status" value="1"/>
</dbReference>
<sequence length="184" mass="20470">MDQGKGSGRLSDHESGLEQDLQRLLDDPRYDGHPLHGALSQLWAQYRALAVRTEQAVSGLAPGHAGAVDEQLARQLRQFQKLARISDRYQAMMRDLNAALTQASTHDVLTRLPNRRLLIDKLKEETARSRRTLEPFAVAMLDLDGFKTVNDDYGHEAGDAVLAQAARTLKAQLRDNDVCGRWGG</sequence>
<dbReference type="InterPro" id="IPR000160">
    <property type="entry name" value="GGDEF_dom"/>
</dbReference>
<reference evidence="5" key="1">
    <citation type="journal article" date="2020" name="MBio">
        <title>Horizontal gene transfer to a defensive symbiont with a reduced genome amongst a multipartite beetle microbiome.</title>
        <authorList>
            <person name="Waterworth S.C."/>
            <person name="Florez L.V."/>
            <person name="Rees E.R."/>
            <person name="Hertweck C."/>
            <person name="Kaltenpoth M."/>
            <person name="Kwan J.C."/>
        </authorList>
    </citation>
    <scope>NUCLEOTIDE SEQUENCE [LARGE SCALE GENOMIC DNA]</scope>
</reference>
<comment type="caution">
    <text evidence="4">The sequence shown here is derived from an EMBL/GenBank/DDBJ whole genome shotgun (WGS) entry which is preliminary data.</text>
</comment>
<organism evidence="4 5">
    <name type="scientific">Paracidovorax wautersii</name>
    <dbReference type="NCBI Taxonomy" id="1177982"/>
    <lineage>
        <taxon>Bacteria</taxon>
        <taxon>Pseudomonadati</taxon>
        <taxon>Pseudomonadota</taxon>
        <taxon>Betaproteobacteria</taxon>
        <taxon>Burkholderiales</taxon>
        <taxon>Comamonadaceae</taxon>
        <taxon>Paracidovorax</taxon>
    </lineage>
</organism>
<dbReference type="NCBIfam" id="TIGR00254">
    <property type="entry name" value="GGDEF"/>
    <property type="match status" value="1"/>
</dbReference>
<dbReference type="EMBL" id="WNDQ01000006">
    <property type="protein sequence ID" value="KAF1023232.1"/>
    <property type="molecule type" value="Genomic_DNA"/>
</dbReference>
<evidence type="ECO:0000259" key="3">
    <source>
        <dbReference type="PROSITE" id="PS50887"/>
    </source>
</evidence>
<dbReference type="PANTHER" id="PTHR45138:SF9">
    <property type="entry name" value="DIGUANYLATE CYCLASE DGCM-RELATED"/>
    <property type="match status" value="1"/>
</dbReference>
<dbReference type="GO" id="GO:1902201">
    <property type="term" value="P:negative regulation of bacterial-type flagellum-dependent cell motility"/>
    <property type="evidence" value="ECO:0007669"/>
    <property type="project" value="TreeGrafter"/>
</dbReference>
<dbReference type="AlphaFoldDB" id="A0A7V8FRE6"/>
<evidence type="ECO:0000256" key="2">
    <source>
        <dbReference type="ARBA" id="ARBA00034247"/>
    </source>
</evidence>
<evidence type="ECO:0000313" key="5">
    <source>
        <dbReference type="Proteomes" id="UP000461670"/>
    </source>
</evidence>
<dbReference type="EC" id="2.7.7.65" evidence="1"/>
<evidence type="ECO:0000256" key="1">
    <source>
        <dbReference type="ARBA" id="ARBA00012528"/>
    </source>
</evidence>
<protein>
    <recommendedName>
        <fullName evidence="1">diguanylate cyclase</fullName>
        <ecNumber evidence="1">2.7.7.65</ecNumber>
    </recommendedName>
</protein>
<gene>
    <name evidence="4" type="ORF">GAK30_00685</name>
</gene>
<dbReference type="InterPro" id="IPR050469">
    <property type="entry name" value="Diguanylate_Cyclase"/>
</dbReference>
<dbReference type="GO" id="GO:0052621">
    <property type="term" value="F:diguanylate cyclase activity"/>
    <property type="evidence" value="ECO:0007669"/>
    <property type="project" value="UniProtKB-EC"/>
</dbReference>
<dbReference type="InterPro" id="IPR043128">
    <property type="entry name" value="Rev_trsase/Diguanyl_cyclase"/>
</dbReference>
<dbReference type="CDD" id="cd01949">
    <property type="entry name" value="GGDEF"/>
    <property type="match status" value="1"/>
</dbReference>
<dbReference type="InterPro" id="IPR029787">
    <property type="entry name" value="Nucleotide_cyclase"/>
</dbReference>
<feature type="domain" description="GGDEF" evidence="3">
    <location>
        <begin position="134"/>
        <end position="184"/>
    </location>
</feature>
<evidence type="ECO:0000313" key="4">
    <source>
        <dbReference type="EMBL" id="KAF1023232.1"/>
    </source>
</evidence>
<dbReference type="GO" id="GO:0005886">
    <property type="term" value="C:plasma membrane"/>
    <property type="evidence" value="ECO:0007669"/>
    <property type="project" value="TreeGrafter"/>
</dbReference>
<accession>A0A7V8FRE6</accession>
<dbReference type="Pfam" id="PF00990">
    <property type="entry name" value="GGDEF"/>
    <property type="match status" value="1"/>
</dbReference>